<reference evidence="2" key="1">
    <citation type="submission" date="2015-01" db="EMBL/GenBank/DDBJ databases">
        <authorList>
            <person name="MANFREDI Pablo"/>
        </authorList>
    </citation>
    <scope>NUCLEOTIDE SEQUENCE [LARGE SCALE GENOMIC DNA]</scope>
    <source>
        <strain evidence="2">Ccyn2B</strain>
    </source>
</reference>
<dbReference type="Gene3D" id="3.40.630.30">
    <property type="match status" value="1"/>
</dbReference>
<accession>A0A0B7GZ28</accession>
<dbReference type="EMBL" id="CDOD01000003">
    <property type="protein sequence ID" value="CEN32576.1"/>
    <property type="molecule type" value="Genomic_DNA"/>
</dbReference>
<dbReference type="SUPFAM" id="SSF55729">
    <property type="entry name" value="Acyl-CoA N-acyltransferases (Nat)"/>
    <property type="match status" value="1"/>
</dbReference>
<dbReference type="InterPro" id="IPR016181">
    <property type="entry name" value="Acyl_CoA_acyltransferase"/>
</dbReference>
<proteinExistence type="predicted"/>
<name>A0A0B7GZ28_9FLAO</name>
<evidence type="ECO:0000313" key="2">
    <source>
        <dbReference type="Proteomes" id="UP000038055"/>
    </source>
</evidence>
<dbReference type="STRING" id="28189.CCYN74_10173"/>
<dbReference type="Proteomes" id="UP000038055">
    <property type="component" value="Unassembled WGS sequence"/>
</dbReference>
<dbReference type="eggNOG" id="COG0456">
    <property type="taxonomic scope" value="Bacteria"/>
</dbReference>
<dbReference type="PANTHER" id="PTHR41368:SF1">
    <property type="entry name" value="PROTEIN YGHO"/>
    <property type="match status" value="1"/>
</dbReference>
<gene>
    <name evidence="1" type="ORF">CCYN2B_110095</name>
</gene>
<protein>
    <recommendedName>
        <fullName evidence="3">GTP cyclohydrolase</fullName>
    </recommendedName>
</protein>
<evidence type="ECO:0000313" key="1">
    <source>
        <dbReference type="EMBL" id="CEN32576.1"/>
    </source>
</evidence>
<dbReference type="RefSeq" id="WP_041989808.1">
    <property type="nucleotide sequence ID" value="NZ_CDOD01000003.1"/>
</dbReference>
<dbReference type="AlphaFoldDB" id="A0A0B7GZ28"/>
<dbReference type="InterPro" id="IPR039968">
    <property type="entry name" value="BcerS-like"/>
</dbReference>
<organism evidence="1 2">
    <name type="scientific">Capnocytophaga cynodegmi</name>
    <dbReference type="NCBI Taxonomy" id="28189"/>
    <lineage>
        <taxon>Bacteria</taxon>
        <taxon>Pseudomonadati</taxon>
        <taxon>Bacteroidota</taxon>
        <taxon>Flavobacteriia</taxon>
        <taxon>Flavobacteriales</taxon>
        <taxon>Flavobacteriaceae</taxon>
        <taxon>Capnocytophaga</taxon>
    </lineage>
</organism>
<sequence length="374" mass="43851">MADILVKEIFSKKDLKQFVKFPFSLYKNNPYWIPPLIDEELASFDKTKNPAFDNAEAFFYLAYNQKNEIVGRVVAIINQYDISQNIAKIRFGWLDMIDDINVTKALLDKVSEKGREHQLKYMEGPMGFSNMDKVGVMTEGYDHIASTITWYNLPYYKEHLERLGMIKEKGFVETYFLLSSVNAEIFKKTAEAIRKRYQVRVIPTNTKKEVLKYVDAMFDLYNESYSKLSSYVPVTERQKNYFKKKYIPFINPEYIRFIENKEGKLISFAIVLPSFAKALQKAKGSLFPFGFWHLLKAKKNHDMVEFFLIGVAPEYQSKGIPALLFDYYHPVFQRNGIHKCIITPELEDNLAIQQLWKSFNPVTYSKRATYKKEI</sequence>
<evidence type="ECO:0008006" key="3">
    <source>
        <dbReference type="Google" id="ProtNLM"/>
    </source>
</evidence>
<keyword evidence="2" id="KW-1185">Reference proteome</keyword>
<dbReference type="PANTHER" id="PTHR41368">
    <property type="entry name" value="PROTEIN YGHO"/>
    <property type="match status" value="1"/>
</dbReference>